<keyword evidence="2" id="KW-1185">Reference proteome</keyword>
<proteinExistence type="predicted"/>
<reference evidence="1" key="1">
    <citation type="submission" date="2023-04" db="EMBL/GenBank/DDBJ databases">
        <title>Phytophthora fragariaefolia NBRC 109709.</title>
        <authorList>
            <person name="Ichikawa N."/>
            <person name="Sato H."/>
            <person name="Tonouchi N."/>
        </authorList>
    </citation>
    <scope>NUCLEOTIDE SEQUENCE</scope>
    <source>
        <strain evidence="1">NBRC 109709</strain>
    </source>
</reference>
<gene>
    <name evidence="1" type="ORF">Pfra01_001375800</name>
</gene>
<protein>
    <submittedName>
        <fullName evidence="1">Unnamed protein product</fullName>
    </submittedName>
</protein>
<dbReference type="EMBL" id="BSXT01001419">
    <property type="protein sequence ID" value="GMF42278.1"/>
    <property type="molecule type" value="Genomic_DNA"/>
</dbReference>
<evidence type="ECO:0000313" key="2">
    <source>
        <dbReference type="Proteomes" id="UP001165121"/>
    </source>
</evidence>
<dbReference type="Proteomes" id="UP001165121">
    <property type="component" value="Unassembled WGS sequence"/>
</dbReference>
<evidence type="ECO:0000313" key="1">
    <source>
        <dbReference type="EMBL" id="GMF42278.1"/>
    </source>
</evidence>
<dbReference type="AlphaFoldDB" id="A0A9W6XP67"/>
<name>A0A9W6XP67_9STRA</name>
<organism evidence="1 2">
    <name type="scientific">Phytophthora fragariaefolia</name>
    <dbReference type="NCBI Taxonomy" id="1490495"/>
    <lineage>
        <taxon>Eukaryota</taxon>
        <taxon>Sar</taxon>
        <taxon>Stramenopiles</taxon>
        <taxon>Oomycota</taxon>
        <taxon>Peronosporomycetes</taxon>
        <taxon>Peronosporales</taxon>
        <taxon>Peronosporaceae</taxon>
        <taxon>Phytophthora</taxon>
    </lineage>
</organism>
<accession>A0A9W6XP67</accession>
<comment type="caution">
    <text evidence="1">The sequence shown here is derived from an EMBL/GenBank/DDBJ whole genome shotgun (WGS) entry which is preliminary data.</text>
</comment>
<sequence>MIATIFEEVLFLQRSKVREANREPGKLGGLEIRQGNEGKGKVWKAEIDSTSAETLRISGKLKSSWGGNFPLHHEACNELLVYRGKWKAESENNDLDRYIAGLRYIVVYLHLHSVLLGEASAGRIYEGYN</sequence>